<gene>
    <name evidence="2" type="ORF">R5U08_04335</name>
</gene>
<keyword evidence="3" id="KW-1185">Reference proteome</keyword>
<name>A0ABZ0K6K4_STRC4</name>
<evidence type="ECO:0000313" key="2">
    <source>
        <dbReference type="EMBL" id="WOT33422.1"/>
    </source>
</evidence>
<feature type="region of interest" description="Disordered" evidence="1">
    <location>
        <begin position="53"/>
        <end position="82"/>
    </location>
</feature>
<feature type="region of interest" description="Disordered" evidence="1">
    <location>
        <begin position="1"/>
        <end position="33"/>
    </location>
</feature>
<dbReference type="RefSeq" id="WP_193503669.1">
    <property type="nucleotide sequence ID" value="NZ_BMSO01000003.1"/>
</dbReference>
<dbReference type="EMBL" id="CP137524">
    <property type="protein sequence ID" value="WOT33422.1"/>
    <property type="molecule type" value="Genomic_DNA"/>
</dbReference>
<sequence length="82" mass="8932">MAEVEHPGDIQVSHAPGYTIAEGSHEQWARDHGSRRARYAGCGASRAVVPACPAARTAPPTPDQSHSFVAHRMPERRVEHQP</sequence>
<feature type="compositionally biased region" description="Basic and acidic residues" evidence="1">
    <location>
        <begin position="23"/>
        <end position="33"/>
    </location>
</feature>
<evidence type="ECO:0000256" key="1">
    <source>
        <dbReference type="SAM" id="MobiDB-lite"/>
    </source>
</evidence>
<dbReference type="Proteomes" id="UP001305002">
    <property type="component" value="Chromosome"/>
</dbReference>
<evidence type="ECO:0000313" key="3">
    <source>
        <dbReference type="Proteomes" id="UP001305002"/>
    </source>
</evidence>
<reference evidence="2 3" key="2">
    <citation type="journal article" date="2024" name="Microb. Biotechnol.">
        <title>The involvement of multiple ABC transporters in daunorubicin efflux in Streptomyces coeruleorubidus.</title>
        <authorList>
            <person name="Dong J."/>
            <person name="Ning J."/>
            <person name="Tian Y."/>
            <person name="Li H."/>
            <person name="Chen H."/>
            <person name="Guan W."/>
        </authorList>
    </citation>
    <scope>NUCLEOTIDE SEQUENCE [LARGE SCALE GENOMIC DNA]</scope>
    <source>
        <strain evidence="2 3">CICC 11043</strain>
    </source>
</reference>
<proteinExistence type="predicted"/>
<reference evidence="2 3" key="1">
    <citation type="journal article" date="2021" name="J. Microbiol. Biotechnol.">
        <title>An Efficient Markerless Deletion System Suitable for the Industrial Strains of Streptomyces.</title>
        <authorList>
            <person name="Dong J."/>
            <person name="Wei J."/>
            <person name="Li H."/>
            <person name="Zhao S."/>
            <person name="Guan W."/>
        </authorList>
    </citation>
    <scope>NUCLEOTIDE SEQUENCE [LARGE SCALE GENOMIC DNA]</scope>
    <source>
        <strain evidence="2 3">CICC 11043</strain>
    </source>
</reference>
<organism evidence="2 3">
    <name type="scientific">Streptomyces coeruleorubidus</name>
    <dbReference type="NCBI Taxonomy" id="116188"/>
    <lineage>
        <taxon>Bacteria</taxon>
        <taxon>Bacillati</taxon>
        <taxon>Actinomycetota</taxon>
        <taxon>Actinomycetes</taxon>
        <taxon>Kitasatosporales</taxon>
        <taxon>Streptomycetaceae</taxon>
        <taxon>Streptomyces</taxon>
    </lineage>
</organism>
<protein>
    <submittedName>
        <fullName evidence="2">Uncharacterized protein</fullName>
    </submittedName>
</protein>
<feature type="compositionally biased region" description="Basic and acidic residues" evidence="1">
    <location>
        <begin position="72"/>
        <end position="82"/>
    </location>
</feature>
<accession>A0ABZ0K6K4</accession>